<evidence type="ECO:0000313" key="2">
    <source>
        <dbReference type="EMBL" id="PNI74361.1"/>
    </source>
</evidence>
<comment type="caution">
    <text evidence="2">The sequence shown here is derived from an EMBL/GenBank/DDBJ whole genome shotgun (WGS) entry which is preliminary data.</text>
</comment>
<dbReference type="PANTHER" id="PTHR15960:SF3">
    <property type="entry name" value="UBIQUITIN-ASSOCIATED PROTEIN 1-LIKE"/>
    <property type="match status" value="1"/>
</dbReference>
<feature type="domain" description="UMA" evidence="1">
    <location>
        <begin position="4"/>
        <end position="50"/>
    </location>
</feature>
<dbReference type="AlphaFoldDB" id="A0A2J8NRI1"/>
<dbReference type="EMBL" id="NBAG03000224">
    <property type="protein sequence ID" value="PNI74361.1"/>
    <property type="molecule type" value="Genomic_DNA"/>
</dbReference>
<sequence>MNALDGIPFKLPKGFVIGTEPLPGPELSVPACGEVLLGSMHDFSLERTALFWVEAAGQGPSPYQCGDPGTASAPPAWLLLLRPLECLSALSAALAAPLTLPPSLPASGPVSQLPQCL</sequence>
<dbReference type="GO" id="GO:0043162">
    <property type="term" value="P:ubiquitin-dependent protein catabolic process via the multivesicular body sorting pathway"/>
    <property type="evidence" value="ECO:0007669"/>
    <property type="project" value="InterPro"/>
</dbReference>
<dbReference type="GO" id="GO:0000813">
    <property type="term" value="C:ESCRT I complex"/>
    <property type="evidence" value="ECO:0007669"/>
    <property type="project" value="InterPro"/>
</dbReference>
<name>A0A2J8NRI1_PANTR</name>
<proteinExistence type="predicted"/>
<protein>
    <submittedName>
        <fullName evidence="2">UBAP1L isoform 3</fullName>
    </submittedName>
</protein>
<accession>A0A2J8NRI1</accession>
<organism evidence="2 3">
    <name type="scientific">Pan troglodytes</name>
    <name type="common">Chimpanzee</name>
    <dbReference type="NCBI Taxonomy" id="9598"/>
    <lineage>
        <taxon>Eukaryota</taxon>
        <taxon>Metazoa</taxon>
        <taxon>Chordata</taxon>
        <taxon>Craniata</taxon>
        <taxon>Vertebrata</taxon>
        <taxon>Euteleostomi</taxon>
        <taxon>Mammalia</taxon>
        <taxon>Eutheria</taxon>
        <taxon>Euarchontoglires</taxon>
        <taxon>Primates</taxon>
        <taxon>Haplorrhini</taxon>
        <taxon>Catarrhini</taxon>
        <taxon>Hominidae</taxon>
        <taxon>Pan</taxon>
    </lineage>
</organism>
<evidence type="ECO:0000259" key="1">
    <source>
        <dbReference type="PROSITE" id="PS51497"/>
    </source>
</evidence>
<evidence type="ECO:0000313" key="3">
    <source>
        <dbReference type="Proteomes" id="UP000236370"/>
    </source>
</evidence>
<dbReference type="InterPro" id="IPR038870">
    <property type="entry name" value="UBAP1"/>
</dbReference>
<dbReference type="InterPro" id="IPR023340">
    <property type="entry name" value="UMA"/>
</dbReference>
<dbReference type="GO" id="GO:0043130">
    <property type="term" value="F:ubiquitin binding"/>
    <property type="evidence" value="ECO:0007669"/>
    <property type="project" value="InterPro"/>
</dbReference>
<dbReference type="PROSITE" id="PS51497">
    <property type="entry name" value="UMA"/>
    <property type="match status" value="1"/>
</dbReference>
<dbReference type="Proteomes" id="UP000236370">
    <property type="component" value="Unassembled WGS sequence"/>
</dbReference>
<reference evidence="2 3" key="1">
    <citation type="submission" date="2017-12" db="EMBL/GenBank/DDBJ databases">
        <title>High-resolution comparative analysis of great ape genomes.</title>
        <authorList>
            <person name="Pollen A."/>
            <person name="Hastie A."/>
            <person name="Hormozdiari F."/>
            <person name="Dougherty M."/>
            <person name="Liu R."/>
            <person name="Chaisson M."/>
            <person name="Hoppe E."/>
            <person name="Hill C."/>
            <person name="Pang A."/>
            <person name="Hillier L."/>
            <person name="Baker C."/>
            <person name="Armstrong J."/>
            <person name="Shendure J."/>
            <person name="Paten B."/>
            <person name="Wilson R."/>
            <person name="Chao H."/>
            <person name="Schneider V."/>
            <person name="Ventura M."/>
            <person name="Kronenberg Z."/>
            <person name="Murali S."/>
            <person name="Gordon D."/>
            <person name="Cantsilieris S."/>
            <person name="Munson K."/>
            <person name="Nelson B."/>
            <person name="Raja A."/>
            <person name="Underwood J."/>
            <person name="Diekhans M."/>
            <person name="Fiddes I."/>
            <person name="Haussler D."/>
            <person name="Eichler E."/>
        </authorList>
    </citation>
    <scope>NUCLEOTIDE SEQUENCE [LARGE SCALE GENOMIC DNA]</scope>
    <source>
        <strain evidence="2">Yerkes chimp pedigree #C0471</strain>
    </source>
</reference>
<gene>
    <name evidence="2" type="ORF">CK820_G0008295</name>
</gene>
<dbReference type="PANTHER" id="PTHR15960">
    <property type="entry name" value="LD44032P"/>
    <property type="match status" value="1"/>
</dbReference>